<evidence type="ECO:0000313" key="4">
    <source>
        <dbReference type="Proteomes" id="UP000809789"/>
    </source>
</evidence>
<comment type="caution">
    <text evidence="3">The sequence shown here is derived from an EMBL/GenBank/DDBJ whole genome shotgun (WGS) entry which is preliminary data.</text>
</comment>
<evidence type="ECO:0000256" key="2">
    <source>
        <dbReference type="SAM" id="Phobius"/>
    </source>
</evidence>
<dbReference type="PANTHER" id="PTHR13315">
    <property type="entry name" value="METALLO PHOSPHOESTERASE RELATED"/>
    <property type="match status" value="1"/>
</dbReference>
<dbReference type="Proteomes" id="UP000809789">
    <property type="component" value="Unassembled WGS sequence"/>
</dbReference>
<feature type="transmembrane region" description="Helical" evidence="2">
    <location>
        <begin position="446"/>
        <end position="470"/>
    </location>
</feature>
<accession>A0A8K0L0M0</accession>
<reference evidence="3" key="1">
    <citation type="submission" date="2021-07" db="EMBL/GenBank/DDBJ databases">
        <title>Elsinoe batatas strain:CRI-CJ2 Genome sequencing and assembly.</title>
        <authorList>
            <person name="Huang L."/>
        </authorList>
    </citation>
    <scope>NUCLEOTIDE SEQUENCE</scope>
    <source>
        <strain evidence="3">CRI-CJ2</strain>
    </source>
</reference>
<dbReference type="GO" id="GO:0016020">
    <property type="term" value="C:membrane"/>
    <property type="evidence" value="ECO:0007669"/>
    <property type="project" value="GOC"/>
</dbReference>
<dbReference type="PANTHER" id="PTHR13315:SF1">
    <property type="entry name" value="PROTEIN TED1"/>
    <property type="match status" value="1"/>
</dbReference>
<sequence length="487" mass="55040">MALLPLILRIWKLLLVLSLLSTTYVYLYPLFRGCNFQLSKEGEVASFRLLAFGDPQLEGDSSLSSSTTSKSTEPQGWARFKSIISGKELGTQILSHLHVYRKRLDLWGNDRYLAHIYRTTRWFTSPTHTVVLGDLLGSQWMSDAEFEIRAQRFWNTTFSGARPVPDPLFDYEDIAHENSAQWPSTLITVAGNHDIGYAGELDSNTAARFEKRFGRLNWDITFGLENGRLRTLTRNQAAYAEGPRLKLVVLNTMNLDGPALDKELQGDTRRFLNNHVGNAMGQTYLDATVVLTHIPLYKKEAICVDGPLFTHYSTQDGGGIREQNHLTEKSSREILDGLFYYQNTWARSGIVLNGHDHEGCDVVHTRNLRNALPEGNVSRIGEWTSLPHELVHEGGVSRDESVREVTLRSMMGAYGGNAGLVSGWFDRKDRRWRFEYRSCMFGVQHIWWAVHILDLVAGLVGMVVIPLSIWGSASKAHGRSDRAKKNQ</sequence>
<evidence type="ECO:0008006" key="5">
    <source>
        <dbReference type="Google" id="ProtNLM"/>
    </source>
</evidence>
<proteinExistence type="predicted"/>
<evidence type="ECO:0000313" key="3">
    <source>
        <dbReference type="EMBL" id="KAG8627499.1"/>
    </source>
</evidence>
<name>A0A8K0L0M0_9PEZI</name>
<organism evidence="3 4">
    <name type="scientific">Elsinoe batatas</name>
    <dbReference type="NCBI Taxonomy" id="2601811"/>
    <lineage>
        <taxon>Eukaryota</taxon>
        <taxon>Fungi</taxon>
        <taxon>Dikarya</taxon>
        <taxon>Ascomycota</taxon>
        <taxon>Pezizomycotina</taxon>
        <taxon>Dothideomycetes</taxon>
        <taxon>Dothideomycetidae</taxon>
        <taxon>Myriangiales</taxon>
        <taxon>Elsinoaceae</taxon>
        <taxon>Elsinoe</taxon>
    </lineage>
</organism>
<keyword evidence="2" id="KW-0812">Transmembrane</keyword>
<protein>
    <recommendedName>
        <fullName evidence="5">Calcineurin-like phosphoesterase domain-containing protein</fullName>
    </recommendedName>
</protein>
<keyword evidence="1 2" id="KW-0472">Membrane</keyword>
<gene>
    <name evidence="3" type="ORF">KVT40_004982</name>
</gene>
<dbReference type="SUPFAM" id="SSF56300">
    <property type="entry name" value="Metallo-dependent phosphatases"/>
    <property type="match status" value="1"/>
</dbReference>
<dbReference type="GO" id="GO:0006506">
    <property type="term" value="P:GPI anchor biosynthetic process"/>
    <property type="evidence" value="ECO:0007669"/>
    <property type="project" value="InterPro"/>
</dbReference>
<keyword evidence="4" id="KW-1185">Reference proteome</keyword>
<dbReference type="OrthoDB" id="9984693at2759"/>
<dbReference type="EMBL" id="JAESVG020000005">
    <property type="protein sequence ID" value="KAG8627499.1"/>
    <property type="molecule type" value="Genomic_DNA"/>
</dbReference>
<evidence type="ECO:0000256" key="1">
    <source>
        <dbReference type="ARBA" id="ARBA00023136"/>
    </source>
</evidence>
<dbReference type="InterPro" id="IPR033308">
    <property type="entry name" value="PGAP5/Cdc1/Ted1"/>
</dbReference>
<dbReference type="AlphaFoldDB" id="A0A8K0L0M0"/>
<dbReference type="Gene3D" id="3.60.21.10">
    <property type="match status" value="1"/>
</dbReference>
<dbReference type="GO" id="GO:0005783">
    <property type="term" value="C:endoplasmic reticulum"/>
    <property type="evidence" value="ECO:0007669"/>
    <property type="project" value="TreeGrafter"/>
</dbReference>
<keyword evidence="2" id="KW-1133">Transmembrane helix</keyword>
<dbReference type="InterPro" id="IPR029052">
    <property type="entry name" value="Metallo-depent_PP-like"/>
</dbReference>